<organism evidence="2 3">
    <name type="scientific">Mycena pura</name>
    <dbReference type="NCBI Taxonomy" id="153505"/>
    <lineage>
        <taxon>Eukaryota</taxon>
        <taxon>Fungi</taxon>
        <taxon>Dikarya</taxon>
        <taxon>Basidiomycota</taxon>
        <taxon>Agaricomycotina</taxon>
        <taxon>Agaricomycetes</taxon>
        <taxon>Agaricomycetidae</taxon>
        <taxon>Agaricales</taxon>
        <taxon>Marasmiineae</taxon>
        <taxon>Mycenaceae</taxon>
        <taxon>Mycena</taxon>
    </lineage>
</organism>
<dbReference type="PANTHER" id="PTHR43591:SF24">
    <property type="entry name" value="2-METHOXY-6-POLYPRENYL-1,4-BENZOQUINOL METHYLASE, MITOCHONDRIAL"/>
    <property type="match status" value="1"/>
</dbReference>
<dbReference type="InterPro" id="IPR029063">
    <property type="entry name" value="SAM-dependent_MTases_sf"/>
</dbReference>
<dbReference type="Proteomes" id="UP001219525">
    <property type="component" value="Unassembled WGS sequence"/>
</dbReference>
<keyword evidence="2" id="KW-0489">Methyltransferase</keyword>
<dbReference type="Pfam" id="PF13649">
    <property type="entry name" value="Methyltransf_25"/>
    <property type="match status" value="1"/>
</dbReference>
<keyword evidence="2" id="KW-0808">Transferase</keyword>
<evidence type="ECO:0000259" key="1">
    <source>
        <dbReference type="Pfam" id="PF13649"/>
    </source>
</evidence>
<accession>A0AAD6YH06</accession>
<dbReference type="InterPro" id="IPR041698">
    <property type="entry name" value="Methyltransf_25"/>
</dbReference>
<protein>
    <submittedName>
        <fullName evidence="2">S-adenosyl-L-methionine-dependent methyltransferase</fullName>
    </submittedName>
</protein>
<dbReference type="GO" id="GO:0008168">
    <property type="term" value="F:methyltransferase activity"/>
    <property type="evidence" value="ECO:0007669"/>
    <property type="project" value="UniProtKB-KW"/>
</dbReference>
<dbReference type="GO" id="GO:0032259">
    <property type="term" value="P:methylation"/>
    <property type="evidence" value="ECO:0007669"/>
    <property type="project" value="UniProtKB-KW"/>
</dbReference>
<reference evidence="2" key="1">
    <citation type="submission" date="2023-03" db="EMBL/GenBank/DDBJ databases">
        <title>Massive genome expansion in bonnet fungi (Mycena s.s.) driven by repeated elements and novel gene families across ecological guilds.</title>
        <authorList>
            <consortium name="Lawrence Berkeley National Laboratory"/>
            <person name="Harder C.B."/>
            <person name="Miyauchi S."/>
            <person name="Viragh M."/>
            <person name="Kuo A."/>
            <person name="Thoen E."/>
            <person name="Andreopoulos B."/>
            <person name="Lu D."/>
            <person name="Skrede I."/>
            <person name="Drula E."/>
            <person name="Henrissat B."/>
            <person name="Morin E."/>
            <person name="Kohler A."/>
            <person name="Barry K."/>
            <person name="LaButti K."/>
            <person name="Morin E."/>
            <person name="Salamov A."/>
            <person name="Lipzen A."/>
            <person name="Mereny Z."/>
            <person name="Hegedus B."/>
            <person name="Baldrian P."/>
            <person name="Stursova M."/>
            <person name="Weitz H."/>
            <person name="Taylor A."/>
            <person name="Grigoriev I.V."/>
            <person name="Nagy L.G."/>
            <person name="Martin F."/>
            <person name="Kauserud H."/>
        </authorList>
    </citation>
    <scope>NUCLEOTIDE SEQUENCE</scope>
    <source>
        <strain evidence="2">9144</strain>
    </source>
</reference>
<dbReference type="CDD" id="cd02440">
    <property type="entry name" value="AdoMet_MTases"/>
    <property type="match status" value="1"/>
</dbReference>
<evidence type="ECO:0000313" key="2">
    <source>
        <dbReference type="EMBL" id="KAJ7219565.1"/>
    </source>
</evidence>
<dbReference type="Gene3D" id="3.40.50.150">
    <property type="entry name" value="Vaccinia Virus protein VP39"/>
    <property type="match status" value="1"/>
</dbReference>
<gene>
    <name evidence="2" type="ORF">GGX14DRAFT_592766</name>
</gene>
<evidence type="ECO:0000313" key="3">
    <source>
        <dbReference type="Proteomes" id="UP001219525"/>
    </source>
</evidence>
<sequence>MSQLLQENAHAPIHYAAPREYQTYPGAQYALPTDDLERQRKHTHLNVLFGHKLLFAPVELREGDRVLETGTGPGLWILDLAKAVDPSISMVAVDIESRLFPTSSPENIEFRVESVLHLPAEWTNTFSLVHQRLLIFALTIPEWPVALREIYRVLRPGGWVQLTESTPWREGAYPGRPCTEKLTLIYLCLAKTRNLYFGCAYDMPQMLEDAGFVDIHSVSRFQRMGRWAGESGAVQKRNHIEIFRGMKTPVLQAGGFGYVFSEAEYDALVDGLDQEWDEVPGTQKEMFMLWARKPSN</sequence>
<dbReference type="PANTHER" id="PTHR43591">
    <property type="entry name" value="METHYLTRANSFERASE"/>
    <property type="match status" value="1"/>
</dbReference>
<dbReference type="EMBL" id="JARJCW010000011">
    <property type="protein sequence ID" value="KAJ7219565.1"/>
    <property type="molecule type" value="Genomic_DNA"/>
</dbReference>
<dbReference type="AlphaFoldDB" id="A0AAD6YH06"/>
<dbReference type="SUPFAM" id="SSF53335">
    <property type="entry name" value="S-adenosyl-L-methionine-dependent methyltransferases"/>
    <property type="match status" value="1"/>
</dbReference>
<comment type="caution">
    <text evidence="2">The sequence shown here is derived from an EMBL/GenBank/DDBJ whole genome shotgun (WGS) entry which is preliminary data.</text>
</comment>
<keyword evidence="3" id="KW-1185">Reference proteome</keyword>
<feature type="domain" description="Methyltransferase" evidence="1">
    <location>
        <begin position="66"/>
        <end position="158"/>
    </location>
</feature>
<name>A0AAD6YH06_9AGAR</name>
<proteinExistence type="predicted"/>